<evidence type="ECO:0000256" key="4">
    <source>
        <dbReference type="ARBA" id="ARBA00017497"/>
    </source>
</evidence>
<dbReference type="PANTHER" id="PTHR13600">
    <property type="entry name" value="LEUCINE CARBOXYL METHYLTRANSFERASE"/>
    <property type="match status" value="1"/>
</dbReference>
<keyword evidence="5 8" id="KW-0489">Methyltransferase</keyword>
<evidence type="ECO:0000256" key="5">
    <source>
        <dbReference type="ARBA" id="ARBA00022603"/>
    </source>
</evidence>
<feature type="compositionally biased region" description="Basic residues" evidence="10">
    <location>
        <begin position="11"/>
        <end position="22"/>
    </location>
</feature>
<dbReference type="AlphaFoldDB" id="A0A8H7E5E5"/>
<evidence type="ECO:0000256" key="10">
    <source>
        <dbReference type="SAM" id="MobiDB-lite"/>
    </source>
</evidence>
<evidence type="ECO:0000256" key="3">
    <source>
        <dbReference type="ARBA" id="ARBA00012834"/>
    </source>
</evidence>
<comment type="caution">
    <text evidence="11">The sequence shown here is derived from an EMBL/GenBank/DDBJ whole genome shotgun (WGS) entry which is preliminary data.</text>
</comment>
<dbReference type="InterPro" id="IPR007213">
    <property type="entry name" value="Ppm1/Ppm2/Tcmp"/>
</dbReference>
<dbReference type="OrthoDB" id="203237at2759"/>
<evidence type="ECO:0000256" key="1">
    <source>
        <dbReference type="ARBA" id="ARBA00000724"/>
    </source>
</evidence>
<dbReference type="EC" id="2.1.1.233" evidence="3 8"/>
<proteinExistence type="inferred from homology"/>
<evidence type="ECO:0000256" key="9">
    <source>
        <dbReference type="PIRSR" id="PIRSR016305-1"/>
    </source>
</evidence>
<evidence type="ECO:0000256" key="7">
    <source>
        <dbReference type="ARBA" id="ARBA00022691"/>
    </source>
</evidence>
<evidence type="ECO:0000256" key="2">
    <source>
        <dbReference type="ARBA" id="ARBA00010703"/>
    </source>
</evidence>
<feature type="binding site" evidence="9">
    <location>
        <position position="120"/>
    </location>
    <ligand>
        <name>S-adenosyl-L-methionine</name>
        <dbReference type="ChEBI" id="CHEBI:59789"/>
    </ligand>
</feature>
<protein>
    <recommendedName>
        <fullName evidence="4 8">Leucine carboxyl methyltransferase 1</fullName>
        <ecNumber evidence="3 8">2.1.1.233</ecNumber>
    </recommendedName>
</protein>
<evidence type="ECO:0000313" key="12">
    <source>
        <dbReference type="Proteomes" id="UP000606974"/>
    </source>
</evidence>
<keyword evidence="6 8" id="KW-0808">Transferase</keyword>
<dbReference type="Gene3D" id="3.40.50.150">
    <property type="entry name" value="Vaccinia Virus protein VP39"/>
    <property type="match status" value="1"/>
</dbReference>
<feature type="binding site" evidence="9">
    <location>
        <position position="240"/>
    </location>
    <ligand>
        <name>S-adenosyl-L-methionine</name>
        <dbReference type="ChEBI" id="CHEBI:59789"/>
    </ligand>
</feature>
<dbReference type="Pfam" id="PF04072">
    <property type="entry name" value="LCM"/>
    <property type="match status" value="1"/>
</dbReference>
<evidence type="ECO:0000256" key="8">
    <source>
        <dbReference type="PIRNR" id="PIRNR016305"/>
    </source>
</evidence>
<keyword evidence="12" id="KW-1185">Reference proteome</keyword>
<comment type="catalytic activity">
    <reaction evidence="1 8">
        <text>[phosphatase 2A protein]-C-terminal L-leucine + S-adenosyl-L-methionine = [phosphatase 2A protein]-C-terminal L-leucine methyl ester + S-adenosyl-L-homocysteine</text>
        <dbReference type="Rhea" id="RHEA:48544"/>
        <dbReference type="Rhea" id="RHEA-COMP:12134"/>
        <dbReference type="Rhea" id="RHEA-COMP:12135"/>
        <dbReference type="ChEBI" id="CHEBI:57856"/>
        <dbReference type="ChEBI" id="CHEBI:59789"/>
        <dbReference type="ChEBI" id="CHEBI:90516"/>
        <dbReference type="ChEBI" id="CHEBI:90517"/>
        <dbReference type="EC" id="2.1.1.233"/>
    </reaction>
</comment>
<keyword evidence="7 8" id="KW-0949">S-adenosyl-L-methionine</keyword>
<dbReference type="PIRSF" id="PIRSF016305">
    <property type="entry name" value="LCM_mtfrase"/>
    <property type="match status" value="1"/>
</dbReference>
<dbReference type="PANTHER" id="PTHR13600:SF21">
    <property type="entry name" value="LEUCINE CARBOXYL METHYLTRANSFERASE 1"/>
    <property type="match status" value="1"/>
</dbReference>
<dbReference type="SUPFAM" id="SSF53335">
    <property type="entry name" value="S-adenosyl-L-methionine-dependent methyltransferases"/>
    <property type="match status" value="1"/>
</dbReference>
<dbReference type="InterPro" id="IPR029063">
    <property type="entry name" value="SAM-dependent_MTases_sf"/>
</dbReference>
<sequence length="400" mass="44707">MSAPQIPNLHTLRRGVGRRGGRGRGVASGVAESNNETNQTRKDAIVQSTDTDAATSRLSAVEAGYLDDPFAKLLTHGGHVDRRLPLMNRGTYVRTVAIDRLVDEFLRSTRKCARQIISLGAGSDSRFFRLKTKYPDICLSYHEFDFPTNTAAKIHQMQNPSFAHSLKGLCNMDLPSSSTSLSNDGIQNDSFQLQADSCHYHLHPLDLRTLTNPKRNQDQIKQDLSRLGISLDVPTLLLSECCLIYLPPEDADSVLSYFTSAFHPAIPVAVVIYEPIRPHDAFGRTMVSNLTARGIHLQTLHAHDSLAAQKERLGKHGLGSMAGKETGGAEAADIDFIWQTWIEEAEKERVEGLEWMDEVEEWRLLARHYCVAWGWRETSDNVNDSVFEPWGQLPMQDEEA</sequence>
<comment type="function">
    <text evidence="8">Methylates the carboxyl group of the C-terminal leucine residue of protein phosphatase 2A catalytic subunits to form alpha-leucine ester residues.</text>
</comment>
<dbReference type="InterPro" id="IPR016651">
    <property type="entry name" value="LCMT1"/>
</dbReference>
<reference evidence="11" key="1">
    <citation type="submission" date="2020-02" db="EMBL/GenBank/DDBJ databases">
        <authorList>
            <person name="Palmer J.M."/>
        </authorList>
    </citation>
    <scope>NUCLEOTIDE SEQUENCE</scope>
    <source>
        <strain evidence="11">EPUS1.4</strain>
        <tissue evidence="11">Thallus</tissue>
    </source>
</reference>
<dbReference type="GO" id="GO:0032259">
    <property type="term" value="P:methylation"/>
    <property type="evidence" value="ECO:0007669"/>
    <property type="project" value="UniProtKB-KW"/>
</dbReference>
<feature type="binding site" evidence="9">
    <location>
        <begin position="206"/>
        <end position="207"/>
    </location>
    <ligand>
        <name>S-adenosyl-L-methionine</name>
        <dbReference type="ChEBI" id="CHEBI:59789"/>
    </ligand>
</feature>
<evidence type="ECO:0000313" key="11">
    <source>
        <dbReference type="EMBL" id="KAF7509982.1"/>
    </source>
</evidence>
<dbReference type="Proteomes" id="UP000606974">
    <property type="component" value="Unassembled WGS sequence"/>
</dbReference>
<dbReference type="GO" id="GO:0018423">
    <property type="term" value="F:protein C-terminal leucine carboxyl O-methyltransferase activity"/>
    <property type="evidence" value="ECO:0007669"/>
    <property type="project" value="UniProtKB-EC"/>
</dbReference>
<dbReference type="EMBL" id="JAACFV010000035">
    <property type="protein sequence ID" value="KAF7509982.1"/>
    <property type="molecule type" value="Genomic_DNA"/>
</dbReference>
<comment type="similarity">
    <text evidence="2 8">Belongs to the methyltransferase superfamily. LCMT family.</text>
</comment>
<gene>
    <name evidence="11" type="ORF">GJ744_007296</name>
</gene>
<feature type="region of interest" description="Disordered" evidence="10">
    <location>
        <begin position="1"/>
        <end position="50"/>
    </location>
</feature>
<accession>A0A8H7E5E5</accession>
<evidence type="ECO:0000256" key="6">
    <source>
        <dbReference type="ARBA" id="ARBA00022679"/>
    </source>
</evidence>
<feature type="binding site" evidence="9">
    <location>
        <position position="94"/>
    </location>
    <ligand>
        <name>S-adenosyl-L-methionine</name>
        <dbReference type="ChEBI" id="CHEBI:59789"/>
    </ligand>
</feature>
<name>A0A8H7E5E5_9EURO</name>
<organism evidence="11 12">
    <name type="scientific">Endocarpon pusillum</name>
    <dbReference type="NCBI Taxonomy" id="364733"/>
    <lineage>
        <taxon>Eukaryota</taxon>
        <taxon>Fungi</taxon>
        <taxon>Dikarya</taxon>
        <taxon>Ascomycota</taxon>
        <taxon>Pezizomycotina</taxon>
        <taxon>Eurotiomycetes</taxon>
        <taxon>Chaetothyriomycetidae</taxon>
        <taxon>Verrucariales</taxon>
        <taxon>Verrucariaceae</taxon>
        <taxon>Endocarpon</taxon>
    </lineage>
</organism>